<evidence type="ECO:0000313" key="1">
    <source>
        <dbReference type="EMBL" id="RKS95309.1"/>
    </source>
</evidence>
<dbReference type="AlphaFoldDB" id="A0A495S6R2"/>
<dbReference type="EMBL" id="RBXA01000001">
    <property type="protein sequence ID" value="RKS95309.1"/>
    <property type="molecule type" value="Genomic_DNA"/>
</dbReference>
<sequence length="41" mass="5018">MQVFFLKSLNLTASTFFKKEDSNHKEFNMKILYLYRTQKNL</sequence>
<proteinExistence type="predicted"/>
<protein>
    <submittedName>
        <fullName evidence="1">Uncharacterized protein</fullName>
    </submittedName>
</protein>
<dbReference type="Proteomes" id="UP000280091">
    <property type="component" value="Unassembled WGS sequence"/>
</dbReference>
<reference evidence="1 2" key="1">
    <citation type="submission" date="2018-10" db="EMBL/GenBank/DDBJ databases">
        <title>Genomic Encyclopedia of Archaeal and Bacterial Type Strains, Phase II (KMG-II): from individual species to whole genera.</title>
        <authorList>
            <person name="Goeker M."/>
        </authorList>
    </citation>
    <scope>NUCLEOTIDE SEQUENCE [LARGE SCALE GENOMIC DNA]</scope>
    <source>
        <strain evidence="1 2">DSM 15094</strain>
    </source>
</reference>
<accession>A0A495S6R2</accession>
<gene>
    <name evidence="1" type="ORF">BC952_0974</name>
</gene>
<evidence type="ECO:0000313" key="2">
    <source>
        <dbReference type="Proteomes" id="UP000280091"/>
    </source>
</evidence>
<keyword evidence="2" id="KW-1185">Reference proteome</keyword>
<organism evidence="1 2">
    <name type="scientific">Flavobacterium limicola</name>
    <dbReference type="NCBI Taxonomy" id="180441"/>
    <lineage>
        <taxon>Bacteria</taxon>
        <taxon>Pseudomonadati</taxon>
        <taxon>Bacteroidota</taxon>
        <taxon>Flavobacteriia</taxon>
        <taxon>Flavobacteriales</taxon>
        <taxon>Flavobacteriaceae</taxon>
        <taxon>Flavobacterium</taxon>
    </lineage>
</organism>
<comment type="caution">
    <text evidence="1">The sequence shown here is derived from an EMBL/GenBank/DDBJ whole genome shotgun (WGS) entry which is preliminary data.</text>
</comment>
<name>A0A495S6R2_9FLAO</name>